<dbReference type="Gene3D" id="1.20.120.450">
    <property type="entry name" value="dinb family like domain"/>
    <property type="match status" value="1"/>
</dbReference>
<gene>
    <name evidence="2" type="ORF">Ade02nite_60650</name>
</gene>
<dbReference type="RefSeq" id="WP_203771378.1">
    <property type="nucleotide sequence ID" value="NZ_BAAABO010000002.1"/>
</dbReference>
<evidence type="ECO:0000313" key="3">
    <source>
        <dbReference type="Proteomes" id="UP000609879"/>
    </source>
</evidence>
<evidence type="ECO:0000259" key="1">
    <source>
        <dbReference type="Pfam" id="PF12867"/>
    </source>
</evidence>
<dbReference type="EMBL" id="BOMI01000121">
    <property type="protein sequence ID" value="GID77424.1"/>
    <property type="molecule type" value="Genomic_DNA"/>
</dbReference>
<proteinExistence type="predicted"/>
<keyword evidence="3" id="KW-1185">Reference proteome</keyword>
<protein>
    <recommendedName>
        <fullName evidence="1">DinB-like domain-containing protein</fullName>
    </recommendedName>
</protein>
<feature type="domain" description="DinB-like" evidence="1">
    <location>
        <begin position="10"/>
        <end position="166"/>
    </location>
</feature>
<organism evidence="2 3">
    <name type="scientific">Paractinoplanes deccanensis</name>
    <dbReference type="NCBI Taxonomy" id="113561"/>
    <lineage>
        <taxon>Bacteria</taxon>
        <taxon>Bacillati</taxon>
        <taxon>Actinomycetota</taxon>
        <taxon>Actinomycetes</taxon>
        <taxon>Micromonosporales</taxon>
        <taxon>Micromonosporaceae</taxon>
        <taxon>Paractinoplanes</taxon>
    </lineage>
</organism>
<name>A0ABQ3YBL9_9ACTN</name>
<dbReference type="InterPro" id="IPR024775">
    <property type="entry name" value="DinB-like"/>
</dbReference>
<reference evidence="2 3" key="1">
    <citation type="submission" date="2021-01" db="EMBL/GenBank/DDBJ databases">
        <title>Whole genome shotgun sequence of Actinoplanes deccanensis NBRC 13994.</title>
        <authorList>
            <person name="Komaki H."/>
            <person name="Tamura T."/>
        </authorList>
    </citation>
    <scope>NUCLEOTIDE SEQUENCE [LARGE SCALE GENOMIC DNA]</scope>
    <source>
        <strain evidence="2 3">NBRC 13994</strain>
    </source>
</reference>
<sequence>MDWNRALREQWEFHWQQVRRRLDGLTDEEYFWEPVKGAWNVRPRGTSTAPVQAGAGDFTIDYGFPEPVPAPFTTIAWRLGHVIVGVLAARNAAHFGAPEASYQSWVYASGAAGALEQLQEQLAVWLAGVDKLDLERKAGPAEPYPDAPMADLVLHINRELIHHMSEVCLLRDLYLHTKGTQR</sequence>
<dbReference type="SUPFAM" id="SSF109854">
    <property type="entry name" value="DinB/YfiT-like putative metalloenzymes"/>
    <property type="match status" value="1"/>
</dbReference>
<dbReference type="Pfam" id="PF12867">
    <property type="entry name" value="DinB_2"/>
    <property type="match status" value="1"/>
</dbReference>
<comment type="caution">
    <text evidence="2">The sequence shown here is derived from an EMBL/GenBank/DDBJ whole genome shotgun (WGS) entry which is preliminary data.</text>
</comment>
<dbReference type="Proteomes" id="UP000609879">
    <property type="component" value="Unassembled WGS sequence"/>
</dbReference>
<accession>A0ABQ3YBL9</accession>
<dbReference type="InterPro" id="IPR034660">
    <property type="entry name" value="DinB/YfiT-like"/>
</dbReference>
<evidence type="ECO:0000313" key="2">
    <source>
        <dbReference type="EMBL" id="GID77424.1"/>
    </source>
</evidence>